<evidence type="ECO:0000313" key="2">
    <source>
        <dbReference type="Proteomes" id="UP001164539"/>
    </source>
</evidence>
<organism evidence="1 2">
    <name type="scientific">Melia azedarach</name>
    <name type="common">Chinaberry tree</name>
    <dbReference type="NCBI Taxonomy" id="155640"/>
    <lineage>
        <taxon>Eukaryota</taxon>
        <taxon>Viridiplantae</taxon>
        <taxon>Streptophyta</taxon>
        <taxon>Embryophyta</taxon>
        <taxon>Tracheophyta</taxon>
        <taxon>Spermatophyta</taxon>
        <taxon>Magnoliopsida</taxon>
        <taxon>eudicotyledons</taxon>
        <taxon>Gunneridae</taxon>
        <taxon>Pentapetalae</taxon>
        <taxon>rosids</taxon>
        <taxon>malvids</taxon>
        <taxon>Sapindales</taxon>
        <taxon>Meliaceae</taxon>
        <taxon>Melia</taxon>
    </lineage>
</organism>
<keyword evidence="1" id="KW-0804">Transcription</keyword>
<protein>
    <submittedName>
        <fullName evidence="1">DNA-directed RNA polymerase III subunit RPC4</fullName>
    </submittedName>
</protein>
<dbReference type="EMBL" id="CM051404">
    <property type="protein sequence ID" value="KAJ4706631.1"/>
    <property type="molecule type" value="Genomic_DNA"/>
</dbReference>
<name>A0ACC1X615_MELAZ</name>
<keyword evidence="1" id="KW-0240">DNA-directed RNA polymerase</keyword>
<sequence length="321" mass="35318">MDQEQDQDRPSRRKIRYAPKAPPPSRRPKSPTPRPEPKTEDAEAQAERLMRQFNETKARQKPRVEKKSSGQVAFGLGDTSSPSIKTYGTRREVSSRKATALEIKDSSDDEGGIGSLALSPTIEDGTAPCSSDASAQKIKEDYIEPWDYVNTCYPTTLPWRKPFSGDPEILDKAEFGEATTNLEYDEGTINSASELGLMEECEEKKTFFFQIPKKLPLDKRPASTKGKEKAESSKPSGRADALKDSNLSKLPGGYMGKLLVYKSGAVKLKLGDTLFDVSPGLDVSCAENVAAINTKEKTCCDLGELDKRAVVTPDIDSMLKR</sequence>
<reference evidence="1 2" key="1">
    <citation type="journal article" date="2023" name="Science">
        <title>Complex scaffold remodeling in plant triterpene biosynthesis.</title>
        <authorList>
            <person name="De La Pena R."/>
            <person name="Hodgson H."/>
            <person name="Liu J.C."/>
            <person name="Stephenson M.J."/>
            <person name="Martin A.C."/>
            <person name="Owen C."/>
            <person name="Harkess A."/>
            <person name="Leebens-Mack J."/>
            <person name="Jimenez L.E."/>
            <person name="Osbourn A."/>
            <person name="Sattely E.S."/>
        </authorList>
    </citation>
    <scope>NUCLEOTIDE SEQUENCE [LARGE SCALE GENOMIC DNA]</scope>
    <source>
        <strain evidence="2">cv. JPN11</strain>
        <tissue evidence="1">Leaf</tissue>
    </source>
</reference>
<comment type="caution">
    <text evidence="1">The sequence shown here is derived from an EMBL/GenBank/DDBJ whole genome shotgun (WGS) entry which is preliminary data.</text>
</comment>
<accession>A0ACC1X615</accession>
<dbReference type="Proteomes" id="UP001164539">
    <property type="component" value="Chromosome 11"/>
</dbReference>
<proteinExistence type="predicted"/>
<gene>
    <name evidence="1" type="ORF">OWV82_020261</name>
</gene>
<evidence type="ECO:0000313" key="1">
    <source>
        <dbReference type="EMBL" id="KAJ4706631.1"/>
    </source>
</evidence>
<keyword evidence="2" id="KW-1185">Reference proteome</keyword>